<dbReference type="InterPro" id="IPR000241">
    <property type="entry name" value="RlmKL-like_Mtase"/>
</dbReference>
<dbReference type="RefSeq" id="WP_015279699.1">
    <property type="nucleotide sequence ID" value="NC_019940.1"/>
</dbReference>
<dbReference type="InterPro" id="IPR002052">
    <property type="entry name" value="DNA_methylase_N6_adenine_CS"/>
</dbReference>
<keyword evidence="7" id="KW-0694">RNA-binding</keyword>
<dbReference type="InterPro" id="IPR053943">
    <property type="entry name" value="RlmKL-like_Mtase_CS"/>
</dbReference>
<dbReference type="KEGG" id="tmb:Thimo_0713"/>
<dbReference type="EC" id="2.1.1.173" evidence="6"/>
<evidence type="ECO:0000256" key="4">
    <source>
        <dbReference type="ARBA" id="ARBA00022679"/>
    </source>
</evidence>
<dbReference type="eggNOG" id="COG1092">
    <property type="taxonomic scope" value="Bacteria"/>
</dbReference>
<evidence type="ECO:0000256" key="6">
    <source>
        <dbReference type="HAMAP-Rule" id="MF_01858"/>
    </source>
</evidence>
<dbReference type="GO" id="GO:0070043">
    <property type="term" value="F:rRNA (guanine-N7-)-methyltransferase activity"/>
    <property type="evidence" value="ECO:0007669"/>
    <property type="project" value="UniProtKB-UniRule"/>
</dbReference>
<keyword evidence="3 6" id="KW-0489">Methyltransferase</keyword>
<dbReference type="Gene3D" id="3.30.2130.30">
    <property type="match status" value="1"/>
</dbReference>
<gene>
    <name evidence="6" type="primary">rlmL</name>
    <name evidence="9" type="ORF">Thimo_0713</name>
</gene>
<evidence type="ECO:0000256" key="3">
    <source>
        <dbReference type="ARBA" id="ARBA00022603"/>
    </source>
</evidence>
<protein>
    <recommendedName>
        <fullName evidence="6">Ribosomal RNA large subunit methyltransferase K/L</fullName>
    </recommendedName>
    <domain>
        <recommendedName>
            <fullName evidence="6">23S rRNA m2G2445 methyltransferase</fullName>
            <ecNumber evidence="6">2.1.1.173</ecNumber>
        </recommendedName>
        <alternativeName>
            <fullName evidence="6">rRNA (guanine-N(2)-)-methyltransferase RlmL</fullName>
        </alternativeName>
    </domain>
    <domain>
        <recommendedName>
            <fullName evidence="6">23S rRNA m7G2069 methyltransferase</fullName>
            <ecNumber evidence="6">2.1.1.264</ecNumber>
        </recommendedName>
        <alternativeName>
            <fullName evidence="6">rRNA (guanine-N(7)-)-methyltransferase RlmK</fullName>
        </alternativeName>
    </domain>
</protein>
<keyword evidence="4 6" id="KW-0808">Transferase</keyword>
<dbReference type="InterPro" id="IPR054170">
    <property type="entry name" value="RlmL_1st"/>
</dbReference>
<evidence type="ECO:0000256" key="5">
    <source>
        <dbReference type="ARBA" id="ARBA00022691"/>
    </source>
</evidence>
<comment type="function">
    <text evidence="6">Specifically methylates the guanine in position 2445 (m2G2445) and the guanine in position 2069 (m7G2069) of 23S rRNA.</text>
</comment>
<dbReference type="NCBIfam" id="NF008748">
    <property type="entry name" value="PRK11783.1"/>
    <property type="match status" value="1"/>
</dbReference>
<dbReference type="GO" id="GO:0005737">
    <property type="term" value="C:cytoplasm"/>
    <property type="evidence" value="ECO:0007669"/>
    <property type="project" value="UniProtKB-SubCell"/>
</dbReference>
<dbReference type="PROSITE" id="PS01261">
    <property type="entry name" value="UPF0020"/>
    <property type="match status" value="1"/>
</dbReference>
<dbReference type="HOGENOM" id="CLU_014042_2_0_6"/>
<evidence type="ECO:0000259" key="8">
    <source>
        <dbReference type="PROSITE" id="PS51165"/>
    </source>
</evidence>
<dbReference type="PROSITE" id="PS00092">
    <property type="entry name" value="N6_MTASE"/>
    <property type="match status" value="1"/>
</dbReference>
<evidence type="ECO:0000256" key="1">
    <source>
        <dbReference type="ARBA" id="ARBA00022490"/>
    </source>
</evidence>
<dbReference type="Gene3D" id="3.30.750.80">
    <property type="entry name" value="RNA methyltransferase domain (HRMD) like"/>
    <property type="match status" value="1"/>
</dbReference>
<dbReference type="GO" id="GO:0003723">
    <property type="term" value="F:RNA binding"/>
    <property type="evidence" value="ECO:0007669"/>
    <property type="project" value="UniProtKB-UniRule"/>
</dbReference>
<comment type="subcellular location">
    <subcellularLocation>
        <location evidence="6">Cytoplasm</location>
    </subcellularLocation>
</comment>
<dbReference type="PIRSF" id="PIRSF037618">
    <property type="entry name" value="RNA_Mtase_bacteria_prd"/>
    <property type="match status" value="1"/>
</dbReference>
<dbReference type="EMBL" id="CP003051">
    <property type="protein sequence ID" value="AGA89552.1"/>
    <property type="molecule type" value="Genomic_DNA"/>
</dbReference>
<dbReference type="AlphaFoldDB" id="L0GUQ2"/>
<dbReference type="Pfam" id="PF10672">
    <property type="entry name" value="Methyltrans_SAM"/>
    <property type="match status" value="1"/>
</dbReference>
<dbReference type="SMART" id="SM00981">
    <property type="entry name" value="THUMP"/>
    <property type="match status" value="1"/>
</dbReference>
<dbReference type="Pfam" id="PF02926">
    <property type="entry name" value="THUMP"/>
    <property type="match status" value="1"/>
</dbReference>
<dbReference type="OrthoDB" id="9809404at2"/>
<dbReference type="HAMAP" id="MF_01858">
    <property type="entry name" value="23SrRNA_methyltr_KL"/>
    <property type="match status" value="1"/>
</dbReference>
<dbReference type="InterPro" id="IPR019614">
    <property type="entry name" value="SAM-dep_methyl-trfase"/>
</dbReference>
<dbReference type="STRING" id="765912.Thimo_0713"/>
<keyword evidence="10" id="KW-1185">Reference proteome</keyword>
<reference evidence="9 10" key="1">
    <citation type="submission" date="2011-09" db="EMBL/GenBank/DDBJ databases">
        <title>Complete sequence of chromosome of Thioflavicoccus mobilis 8321.</title>
        <authorList>
            <consortium name="US DOE Joint Genome Institute"/>
            <person name="Lucas S."/>
            <person name="Han J."/>
            <person name="Lapidus A."/>
            <person name="Cheng J.-F."/>
            <person name="Goodwin L."/>
            <person name="Pitluck S."/>
            <person name="Peters L."/>
            <person name="Ovchinnikova G."/>
            <person name="Lu M."/>
            <person name="Detter J.C."/>
            <person name="Han C."/>
            <person name="Tapia R."/>
            <person name="Land M."/>
            <person name="Hauser L."/>
            <person name="Kyrpides N."/>
            <person name="Ivanova N."/>
            <person name="Pagani I."/>
            <person name="Vogl K."/>
            <person name="Liu Z."/>
            <person name="Imhoff J."/>
            <person name="Thiel V."/>
            <person name="Frigaard N.-U."/>
            <person name="Bryant D."/>
            <person name="Woyke T."/>
        </authorList>
    </citation>
    <scope>NUCLEOTIDE SEQUENCE [LARGE SCALE GENOMIC DNA]</scope>
    <source>
        <strain evidence="9 10">8321</strain>
    </source>
</reference>
<dbReference type="PROSITE" id="PS51165">
    <property type="entry name" value="THUMP"/>
    <property type="match status" value="1"/>
</dbReference>
<dbReference type="InterPro" id="IPR029063">
    <property type="entry name" value="SAM-dependent_MTases_sf"/>
</dbReference>
<comment type="catalytic activity">
    <reaction evidence="6">
        <text>guanosine(2445) in 23S rRNA + S-adenosyl-L-methionine = N(2)-methylguanosine(2445) in 23S rRNA + S-adenosyl-L-homocysteine + H(+)</text>
        <dbReference type="Rhea" id="RHEA:42740"/>
        <dbReference type="Rhea" id="RHEA-COMP:10215"/>
        <dbReference type="Rhea" id="RHEA-COMP:10216"/>
        <dbReference type="ChEBI" id="CHEBI:15378"/>
        <dbReference type="ChEBI" id="CHEBI:57856"/>
        <dbReference type="ChEBI" id="CHEBI:59789"/>
        <dbReference type="ChEBI" id="CHEBI:74269"/>
        <dbReference type="ChEBI" id="CHEBI:74481"/>
        <dbReference type="EC" id="2.1.1.173"/>
    </reaction>
</comment>
<keyword evidence="5 6" id="KW-0949">S-adenosyl-L-methionine</keyword>
<organism evidence="9 10">
    <name type="scientific">Thioflavicoccus mobilis 8321</name>
    <dbReference type="NCBI Taxonomy" id="765912"/>
    <lineage>
        <taxon>Bacteria</taxon>
        <taxon>Pseudomonadati</taxon>
        <taxon>Pseudomonadota</taxon>
        <taxon>Gammaproteobacteria</taxon>
        <taxon>Chromatiales</taxon>
        <taxon>Chromatiaceae</taxon>
        <taxon>Thioflavicoccus</taxon>
    </lineage>
</organism>
<name>L0GUQ2_9GAMM</name>
<dbReference type="EC" id="2.1.1.264" evidence="6"/>
<sequence length="718" mass="80214">MSDLACFATAPKYLESLLADELRGLGIATARETRGGVAFTATLAEAYRVCLWSRVANRVLVTLTRFPAPTPETLYEGAAAFPWEEHLTPERTFAVHLDRIQSQIGDSRYGALKVKDAIADRFRQRYGRRPSVAPERPDVQVHVYLHRDEATLSLDLAGESLHRRGYREQGAAAPLKENLAAAILLRAGWPAIAAAGGNLVDPLCGSGTLPIEAALIAADSAPGLLRTYWGLLGWRQHDPRTWQALLDEAAERRQTGLAGLGRLRGYDRDAGAIRAALANLARAGLAGHVHFERRELAEAAPGRDGEQGLIVANPPYGERLGEAAELPAFYALLGARLRERFDGWQAAVLTGNPELGKAMGLRAHRQHRLMNGPLDCRLLHFQVGPEAYVSNRPRPLPAAERGPGAEMFANRLAKNLKALAKWRRREQVDCFRCYDADLPEYALAVDVYEAERRWVHVQEYEAPTTIDPRAARRRLREALGVLPEVLEVPDEQILFKVRRQQRGMAQYERVAQHGHFLTVQENGLRFLVNLEDYLDTGLFLDHRDVRRLVGELAPGRHVLNLFGYTGTATCYAARGGALSTTTVDLSNTYLEWAGRNLALNGFRGPQHRLIQTDCLQWLAAREPPLGYDLIFLDPPSFSTSKRMQETLDVQRDHVALIRTTLARLAPGGILIFSTNRRRFRFDAEALADLHCADITAATLPRDFTRNPRIHQCWRIERR</sequence>
<keyword evidence="2 6" id="KW-0698">rRNA processing</keyword>
<comment type="similarity">
    <text evidence="6">Belongs to the methyltransferase superfamily. RlmKL family.</text>
</comment>
<dbReference type="PANTHER" id="PTHR47313:SF1">
    <property type="entry name" value="RIBOSOMAL RNA LARGE SUBUNIT METHYLTRANSFERASE K_L"/>
    <property type="match status" value="1"/>
</dbReference>
<dbReference type="Pfam" id="PF22020">
    <property type="entry name" value="RlmL_1st"/>
    <property type="match status" value="1"/>
</dbReference>
<evidence type="ECO:0000313" key="9">
    <source>
        <dbReference type="EMBL" id="AGA89552.1"/>
    </source>
</evidence>
<dbReference type="InterPro" id="IPR004114">
    <property type="entry name" value="THUMP_dom"/>
</dbReference>
<dbReference type="InterPro" id="IPR017244">
    <property type="entry name" value="23SrRNA_methyltr_KL"/>
</dbReference>
<dbReference type="SUPFAM" id="SSF53335">
    <property type="entry name" value="S-adenosyl-L-methionine-dependent methyltransferases"/>
    <property type="match status" value="2"/>
</dbReference>
<dbReference type="Pfam" id="PF01170">
    <property type="entry name" value="UPF0020"/>
    <property type="match status" value="1"/>
</dbReference>
<dbReference type="CDD" id="cd11715">
    <property type="entry name" value="THUMP_AdoMetMT"/>
    <property type="match status" value="1"/>
</dbReference>
<dbReference type="PATRIC" id="fig|765912.4.peg.699"/>
<proteinExistence type="inferred from homology"/>
<keyword evidence="1 6" id="KW-0963">Cytoplasm</keyword>
<feature type="domain" description="THUMP" evidence="8">
    <location>
        <begin position="45"/>
        <end position="156"/>
    </location>
</feature>
<dbReference type="Gene3D" id="3.40.50.150">
    <property type="entry name" value="Vaccinia Virus protein VP39"/>
    <property type="match status" value="2"/>
</dbReference>
<dbReference type="GO" id="GO:0052915">
    <property type="term" value="F:23S rRNA (guanine(2445)-N(2))-methyltransferase activity"/>
    <property type="evidence" value="ECO:0007669"/>
    <property type="project" value="UniProtKB-UniRule"/>
</dbReference>
<evidence type="ECO:0000256" key="2">
    <source>
        <dbReference type="ARBA" id="ARBA00022552"/>
    </source>
</evidence>
<dbReference type="CDD" id="cd02440">
    <property type="entry name" value="AdoMet_MTases"/>
    <property type="match status" value="1"/>
</dbReference>
<comment type="catalytic activity">
    <reaction evidence="6">
        <text>guanosine(2069) in 23S rRNA + S-adenosyl-L-methionine = N(2)-methylguanosine(2069) in 23S rRNA + S-adenosyl-L-homocysteine + H(+)</text>
        <dbReference type="Rhea" id="RHEA:43772"/>
        <dbReference type="Rhea" id="RHEA-COMP:10688"/>
        <dbReference type="Rhea" id="RHEA-COMP:10689"/>
        <dbReference type="ChEBI" id="CHEBI:15378"/>
        <dbReference type="ChEBI" id="CHEBI:57856"/>
        <dbReference type="ChEBI" id="CHEBI:59789"/>
        <dbReference type="ChEBI" id="CHEBI:74269"/>
        <dbReference type="ChEBI" id="CHEBI:74481"/>
        <dbReference type="EC" id="2.1.1.264"/>
    </reaction>
</comment>
<evidence type="ECO:0000256" key="7">
    <source>
        <dbReference type="PROSITE-ProRule" id="PRU00529"/>
    </source>
</evidence>
<accession>L0GUQ2</accession>
<dbReference type="eggNOG" id="COG0116">
    <property type="taxonomic scope" value="Bacteria"/>
</dbReference>
<dbReference type="PANTHER" id="PTHR47313">
    <property type="entry name" value="RIBOSOMAL RNA LARGE SUBUNIT METHYLTRANSFERASE K/L"/>
    <property type="match status" value="1"/>
</dbReference>
<evidence type="ECO:0000313" key="10">
    <source>
        <dbReference type="Proteomes" id="UP000010816"/>
    </source>
</evidence>
<dbReference type="Proteomes" id="UP000010816">
    <property type="component" value="Chromosome"/>
</dbReference>